<keyword evidence="2" id="KW-1185">Reference proteome</keyword>
<name>A0ABV8D022_9STRE</name>
<accession>A0ABV8D022</accession>
<evidence type="ECO:0008006" key="3">
    <source>
        <dbReference type="Google" id="ProtNLM"/>
    </source>
</evidence>
<sequence length="693" mass="75298">MTEQVKVDNISDIDTLAGSAQSASNNFRDETESAYQTFQLKTKDQASAALTKFLEELNTLSDQVFSTYPMVLQNFGTTVSDYAGALTDEGFSTIVYTDNGDISNIKTWLTVQRYNSISEKGEALDKAFSKASDVMAEDPVSKDIGDVTTSSIVSNAQETLTDHAKKYQDKHDNLIDAKTTFVPGLDTASGDVAEVKGALTRASNISKADTAYFVKWLADGKLTEANMDVIYLISDTGDDEMLDVLMYEGSGGESFFRRLGKVDATHVSQGMMDMVYGRFYENVYDGEAADVDKLNAFFGSLSKQDQEKVKTYMEKLSTSGVRLAAVTTSGAVAMMPDFGTTQEEHEAYAKKMEELQASGKLAEINQNLQNMGNLNALFESVYIGDIGKGYSQEAYMEYISKVTGLEQNDNGSFSWTRKSYVTGSGAELGAEESFDVSYETSGTIAKGDKAAAELDDLHKQQADSVQDLFKKGAVMVGDKIVPGLGTAIGAVSAIVDNTEDGNLSTYVGSGNDLGASVFGKKYPELLDDAAGGAEAVFDFVENMSDLSQQEQAARADLDNSLFDTGGTYIDSSVTGHDKANYAMAFDLQASLQSYDMEQNGLRTYIYTKYDQAILDTYDEKIAESEGMSKEVSAMLAGESQQSIGGKSGVSEEELWKALKEIQENSTDYGLSDSDFQANYIDDNRQRFDDLVGN</sequence>
<dbReference type="RefSeq" id="WP_380430390.1">
    <property type="nucleotide sequence ID" value="NZ_JBHSAC010000027.1"/>
</dbReference>
<comment type="caution">
    <text evidence="1">The sequence shown here is derived from an EMBL/GenBank/DDBJ whole genome shotgun (WGS) entry which is preliminary data.</text>
</comment>
<evidence type="ECO:0000313" key="2">
    <source>
        <dbReference type="Proteomes" id="UP001595901"/>
    </source>
</evidence>
<dbReference type="EMBL" id="JBHSAC010000027">
    <property type="protein sequence ID" value="MFC3931786.1"/>
    <property type="molecule type" value="Genomic_DNA"/>
</dbReference>
<reference evidence="2" key="1">
    <citation type="journal article" date="2019" name="Int. J. Syst. Evol. Microbiol.">
        <title>The Global Catalogue of Microorganisms (GCM) 10K type strain sequencing project: providing services to taxonomists for standard genome sequencing and annotation.</title>
        <authorList>
            <consortium name="The Broad Institute Genomics Platform"/>
            <consortium name="The Broad Institute Genome Sequencing Center for Infectious Disease"/>
            <person name="Wu L."/>
            <person name="Ma J."/>
        </authorList>
    </citation>
    <scope>NUCLEOTIDE SEQUENCE [LARGE SCALE GENOMIC DNA]</scope>
    <source>
        <strain evidence="2">CCUG 58728</strain>
    </source>
</reference>
<dbReference type="Proteomes" id="UP001595901">
    <property type="component" value="Unassembled WGS sequence"/>
</dbReference>
<gene>
    <name evidence="1" type="ORF">ACFOSE_03145</name>
</gene>
<organism evidence="1 2">
    <name type="scientific">Streptococcus dentapri</name>
    <dbReference type="NCBI Taxonomy" id="573564"/>
    <lineage>
        <taxon>Bacteria</taxon>
        <taxon>Bacillati</taxon>
        <taxon>Bacillota</taxon>
        <taxon>Bacilli</taxon>
        <taxon>Lactobacillales</taxon>
        <taxon>Streptococcaceae</taxon>
        <taxon>Streptococcus</taxon>
    </lineage>
</organism>
<proteinExistence type="predicted"/>
<evidence type="ECO:0000313" key="1">
    <source>
        <dbReference type="EMBL" id="MFC3931786.1"/>
    </source>
</evidence>
<protein>
    <recommendedName>
        <fullName evidence="3">LXG domain-containing protein</fullName>
    </recommendedName>
</protein>